<name>A0A915INT9_ROMCU</name>
<evidence type="ECO:0000313" key="3">
    <source>
        <dbReference type="WBParaSite" id="nRc.2.0.1.t15103-RA"/>
    </source>
</evidence>
<feature type="compositionally biased region" description="Polar residues" evidence="1">
    <location>
        <begin position="30"/>
        <end position="57"/>
    </location>
</feature>
<reference evidence="3" key="1">
    <citation type="submission" date="2022-11" db="UniProtKB">
        <authorList>
            <consortium name="WormBaseParasite"/>
        </authorList>
    </citation>
    <scope>IDENTIFICATION</scope>
</reference>
<sequence length="65" mass="7248">MDDGDDFSVDLPLITTEKLTPIENWTATRTEKLSLTPTENLTPAEKLTSTPTETPTANYIPLKNR</sequence>
<evidence type="ECO:0000313" key="2">
    <source>
        <dbReference type="Proteomes" id="UP000887565"/>
    </source>
</evidence>
<dbReference type="Proteomes" id="UP000887565">
    <property type="component" value="Unplaced"/>
</dbReference>
<dbReference type="WBParaSite" id="nRc.2.0.1.t15103-RA">
    <property type="protein sequence ID" value="nRc.2.0.1.t15103-RA"/>
    <property type="gene ID" value="nRc.2.0.1.g15103"/>
</dbReference>
<evidence type="ECO:0000256" key="1">
    <source>
        <dbReference type="SAM" id="MobiDB-lite"/>
    </source>
</evidence>
<accession>A0A915INT9</accession>
<feature type="region of interest" description="Disordered" evidence="1">
    <location>
        <begin position="30"/>
        <end position="65"/>
    </location>
</feature>
<proteinExistence type="predicted"/>
<organism evidence="2 3">
    <name type="scientific">Romanomermis culicivorax</name>
    <name type="common">Nematode worm</name>
    <dbReference type="NCBI Taxonomy" id="13658"/>
    <lineage>
        <taxon>Eukaryota</taxon>
        <taxon>Metazoa</taxon>
        <taxon>Ecdysozoa</taxon>
        <taxon>Nematoda</taxon>
        <taxon>Enoplea</taxon>
        <taxon>Dorylaimia</taxon>
        <taxon>Mermithida</taxon>
        <taxon>Mermithoidea</taxon>
        <taxon>Mermithidae</taxon>
        <taxon>Romanomermis</taxon>
    </lineage>
</organism>
<protein>
    <submittedName>
        <fullName evidence="3">Uncharacterized protein</fullName>
    </submittedName>
</protein>
<keyword evidence="2" id="KW-1185">Reference proteome</keyword>
<dbReference type="AlphaFoldDB" id="A0A915INT9"/>